<sequence length="120" mass="13015">MTWRRVYVNKHRCFARLGCGPQTEPARCASEREPSLKLDKTLLSHRRQNNGSPGDTDGLSPFMPAQLSTAASAAYHAGLVEVARFHAASKGDFSGPLWVVGSPRCAAFGDRRDTAVPSET</sequence>
<accession>A0A9Q1EZT2</accession>
<reference evidence="2" key="1">
    <citation type="journal article" date="2023" name="Science">
        <title>Genome structures resolve the early diversification of teleost fishes.</title>
        <authorList>
            <person name="Parey E."/>
            <person name="Louis A."/>
            <person name="Montfort J."/>
            <person name="Bouchez O."/>
            <person name="Roques C."/>
            <person name="Iampietro C."/>
            <person name="Lluch J."/>
            <person name="Castinel A."/>
            <person name="Donnadieu C."/>
            <person name="Desvignes T."/>
            <person name="Floi Bucao C."/>
            <person name="Jouanno E."/>
            <person name="Wen M."/>
            <person name="Mejri S."/>
            <person name="Dirks R."/>
            <person name="Jansen H."/>
            <person name="Henkel C."/>
            <person name="Chen W.J."/>
            <person name="Zahm M."/>
            <person name="Cabau C."/>
            <person name="Klopp C."/>
            <person name="Thompson A.W."/>
            <person name="Robinson-Rechavi M."/>
            <person name="Braasch I."/>
            <person name="Lecointre G."/>
            <person name="Bobe J."/>
            <person name="Postlethwait J.H."/>
            <person name="Berthelot C."/>
            <person name="Roest Crollius H."/>
            <person name="Guiguen Y."/>
        </authorList>
    </citation>
    <scope>NUCLEOTIDE SEQUENCE</scope>
    <source>
        <strain evidence="2">WJC10195</strain>
    </source>
</reference>
<protein>
    <submittedName>
        <fullName evidence="2">Uncharacterized protein</fullName>
    </submittedName>
</protein>
<gene>
    <name evidence="2" type="ORF">SKAU_G00266830</name>
</gene>
<proteinExistence type="predicted"/>
<comment type="caution">
    <text evidence="2">The sequence shown here is derived from an EMBL/GenBank/DDBJ whole genome shotgun (WGS) entry which is preliminary data.</text>
</comment>
<organism evidence="2 3">
    <name type="scientific">Synaphobranchus kaupii</name>
    <name type="common">Kaup's arrowtooth eel</name>
    <dbReference type="NCBI Taxonomy" id="118154"/>
    <lineage>
        <taxon>Eukaryota</taxon>
        <taxon>Metazoa</taxon>
        <taxon>Chordata</taxon>
        <taxon>Craniata</taxon>
        <taxon>Vertebrata</taxon>
        <taxon>Euteleostomi</taxon>
        <taxon>Actinopterygii</taxon>
        <taxon>Neopterygii</taxon>
        <taxon>Teleostei</taxon>
        <taxon>Anguilliformes</taxon>
        <taxon>Synaphobranchidae</taxon>
        <taxon>Synaphobranchus</taxon>
    </lineage>
</organism>
<keyword evidence="3" id="KW-1185">Reference proteome</keyword>
<feature type="region of interest" description="Disordered" evidence="1">
    <location>
        <begin position="43"/>
        <end position="63"/>
    </location>
</feature>
<dbReference type="AlphaFoldDB" id="A0A9Q1EZT2"/>
<dbReference type="EMBL" id="JAINUF010000010">
    <property type="protein sequence ID" value="KAJ8348094.1"/>
    <property type="molecule type" value="Genomic_DNA"/>
</dbReference>
<evidence type="ECO:0000313" key="3">
    <source>
        <dbReference type="Proteomes" id="UP001152622"/>
    </source>
</evidence>
<name>A0A9Q1EZT2_SYNKA</name>
<dbReference type="Proteomes" id="UP001152622">
    <property type="component" value="Chromosome 10"/>
</dbReference>
<evidence type="ECO:0000313" key="2">
    <source>
        <dbReference type="EMBL" id="KAJ8348094.1"/>
    </source>
</evidence>
<evidence type="ECO:0000256" key="1">
    <source>
        <dbReference type="SAM" id="MobiDB-lite"/>
    </source>
</evidence>